<dbReference type="Proteomes" id="UP001165079">
    <property type="component" value="Unassembled WGS sequence"/>
</dbReference>
<keyword evidence="2" id="KW-1185">Reference proteome</keyword>
<accession>A0A9W6SJ48</accession>
<evidence type="ECO:0000313" key="2">
    <source>
        <dbReference type="Proteomes" id="UP001165079"/>
    </source>
</evidence>
<dbReference type="Pfam" id="PF13424">
    <property type="entry name" value="TPR_12"/>
    <property type="match status" value="1"/>
</dbReference>
<comment type="caution">
    <text evidence="1">The sequence shown here is derived from an EMBL/GenBank/DDBJ whole genome shotgun (WGS) entry which is preliminary data.</text>
</comment>
<dbReference type="SUPFAM" id="SSF48452">
    <property type="entry name" value="TPR-like"/>
    <property type="match status" value="1"/>
</dbReference>
<dbReference type="InterPro" id="IPR011990">
    <property type="entry name" value="TPR-like_helical_dom_sf"/>
</dbReference>
<organism evidence="1 2">
    <name type="scientific">Actinorhabdospora filicis</name>
    <dbReference type="NCBI Taxonomy" id="1785913"/>
    <lineage>
        <taxon>Bacteria</taxon>
        <taxon>Bacillati</taxon>
        <taxon>Actinomycetota</taxon>
        <taxon>Actinomycetes</taxon>
        <taxon>Micromonosporales</taxon>
        <taxon>Micromonosporaceae</taxon>
        <taxon>Actinorhabdospora</taxon>
    </lineage>
</organism>
<dbReference type="AlphaFoldDB" id="A0A9W6SJ48"/>
<proteinExistence type="predicted"/>
<evidence type="ECO:0008006" key="3">
    <source>
        <dbReference type="Google" id="ProtNLM"/>
    </source>
</evidence>
<evidence type="ECO:0000313" key="1">
    <source>
        <dbReference type="EMBL" id="GLZ76905.1"/>
    </source>
</evidence>
<protein>
    <recommendedName>
        <fullName evidence="3">Tetratricopeptide repeat protein</fullName>
    </recommendedName>
</protein>
<gene>
    <name evidence="1" type="ORF">Afil01_17120</name>
</gene>
<sequence>MTDRFALADDLYHAAVFQGDLAATDAADRVLDAVEADLLMARGMNLHARFLADRENVDATPEPAMFERAGDLYGSLNDTDGVAWARFWTGCYHHVVRDDAATAMPHFEAALAGSALTRSYALRHLGFVAHTEGRLEAAMDFFTASTRLRRELGFTAGVAANLVGMAHVNLQAGRPGEARKYADEAVELAEAVGGTGVLTWAREAKAAADAA</sequence>
<dbReference type="EMBL" id="BSTX01000001">
    <property type="protein sequence ID" value="GLZ76905.1"/>
    <property type="molecule type" value="Genomic_DNA"/>
</dbReference>
<name>A0A9W6SJ48_9ACTN</name>
<reference evidence="1" key="1">
    <citation type="submission" date="2023-03" db="EMBL/GenBank/DDBJ databases">
        <title>Actinorhabdospora filicis NBRC 111898.</title>
        <authorList>
            <person name="Ichikawa N."/>
            <person name="Sato H."/>
            <person name="Tonouchi N."/>
        </authorList>
    </citation>
    <scope>NUCLEOTIDE SEQUENCE</scope>
    <source>
        <strain evidence="1">NBRC 111898</strain>
    </source>
</reference>
<dbReference type="Gene3D" id="1.25.40.10">
    <property type="entry name" value="Tetratricopeptide repeat domain"/>
    <property type="match status" value="1"/>
</dbReference>
<dbReference type="RefSeq" id="WP_285662057.1">
    <property type="nucleotide sequence ID" value="NZ_BSTX01000001.1"/>
</dbReference>